<dbReference type="EMBL" id="JH668532">
    <property type="protein sequence ID" value="KAG6457049.1"/>
    <property type="molecule type" value="Genomic_DNA"/>
</dbReference>
<protein>
    <submittedName>
        <fullName evidence="1">Uncharacterized protein</fullName>
    </submittedName>
</protein>
<proteinExistence type="predicted"/>
<comment type="caution">
    <text evidence="1">The sequence shown here is derived from an EMBL/GenBank/DDBJ whole genome shotgun (WGS) entry which is preliminary data.</text>
</comment>
<accession>A0A921ZG01</accession>
<name>A0A921ZG01_MANSE</name>
<sequence>MEHRNLHRWKPVNGILKSPGLAPVGPWRKLGRESPRERRVERRNGILLGWAEGQEMFASPHRPQFVVTTERYIHLTVCLELRQISPHAGVRLVWRPGAQ</sequence>
<dbReference type="Proteomes" id="UP000791440">
    <property type="component" value="Unassembled WGS sequence"/>
</dbReference>
<dbReference type="AlphaFoldDB" id="A0A921ZG01"/>
<organism evidence="1 2">
    <name type="scientific">Manduca sexta</name>
    <name type="common">Tobacco hawkmoth</name>
    <name type="synonym">Tobacco hornworm</name>
    <dbReference type="NCBI Taxonomy" id="7130"/>
    <lineage>
        <taxon>Eukaryota</taxon>
        <taxon>Metazoa</taxon>
        <taxon>Ecdysozoa</taxon>
        <taxon>Arthropoda</taxon>
        <taxon>Hexapoda</taxon>
        <taxon>Insecta</taxon>
        <taxon>Pterygota</taxon>
        <taxon>Neoptera</taxon>
        <taxon>Endopterygota</taxon>
        <taxon>Lepidoptera</taxon>
        <taxon>Glossata</taxon>
        <taxon>Ditrysia</taxon>
        <taxon>Bombycoidea</taxon>
        <taxon>Sphingidae</taxon>
        <taxon>Sphinginae</taxon>
        <taxon>Sphingini</taxon>
        <taxon>Manduca</taxon>
    </lineage>
</organism>
<keyword evidence="2" id="KW-1185">Reference proteome</keyword>
<gene>
    <name evidence="1" type="ORF">O3G_MSEX010088</name>
</gene>
<reference evidence="1" key="1">
    <citation type="journal article" date="2016" name="Insect Biochem. Mol. Biol.">
        <title>Multifaceted biological insights from a draft genome sequence of the tobacco hornworm moth, Manduca sexta.</title>
        <authorList>
            <person name="Kanost M.R."/>
            <person name="Arrese E.L."/>
            <person name="Cao X."/>
            <person name="Chen Y.R."/>
            <person name="Chellapilla S."/>
            <person name="Goldsmith M.R."/>
            <person name="Grosse-Wilde E."/>
            <person name="Heckel D.G."/>
            <person name="Herndon N."/>
            <person name="Jiang H."/>
            <person name="Papanicolaou A."/>
            <person name="Qu J."/>
            <person name="Soulages J.L."/>
            <person name="Vogel H."/>
            <person name="Walters J."/>
            <person name="Waterhouse R.M."/>
            <person name="Ahn S.J."/>
            <person name="Almeida F.C."/>
            <person name="An C."/>
            <person name="Aqrawi P."/>
            <person name="Bretschneider A."/>
            <person name="Bryant W.B."/>
            <person name="Bucks S."/>
            <person name="Chao H."/>
            <person name="Chevignon G."/>
            <person name="Christen J.M."/>
            <person name="Clarke D.F."/>
            <person name="Dittmer N.T."/>
            <person name="Ferguson L.C.F."/>
            <person name="Garavelou S."/>
            <person name="Gordon K.H.J."/>
            <person name="Gunaratna R.T."/>
            <person name="Han Y."/>
            <person name="Hauser F."/>
            <person name="He Y."/>
            <person name="Heidel-Fischer H."/>
            <person name="Hirsh A."/>
            <person name="Hu Y."/>
            <person name="Jiang H."/>
            <person name="Kalra D."/>
            <person name="Klinner C."/>
            <person name="Konig C."/>
            <person name="Kovar C."/>
            <person name="Kroll A.R."/>
            <person name="Kuwar S.S."/>
            <person name="Lee S.L."/>
            <person name="Lehman R."/>
            <person name="Li K."/>
            <person name="Li Z."/>
            <person name="Liang H."/>
            <person name="Lovelace S."/>
            <person name="Lu Z."/>
            <person name="Mansfield J.H."/>
            <person name="McCulloch K.J."/>
            <person name="Mathew T."/>
            <person name="Morton B."/>
            <person name="Muzny D.M."/>
            <person name="Neunemann D."/>
            <person name="Ongeri F."/>
            <person name="Pauchet Y."/>
            <person name="Pu L.L."/>
            <person name="Pyrousis I."/>
            <person name="Rao X.J."/>
            <person name="Redding A."/>
            <person name="Roesel C."/>
            <person name="Sanchez-Gracia A."/>
            <person name="Schaack S."/>
            <person name="Shukla A."/>
            <person name="Tetreau G."/>
            <person name="Wang Y."/>
            <person name="Xiong G.H."/>
            <person name="Traut W."/>
            <person name="Walsh T.K."/>
            <person name="Worley K.C."/>
            <person name="Wu D."/>
            <person name="Wu W."/>
            <person name="Wu Y.Q."/>
            <person name="Zhang X."/>
            <person name="Zou Z."/>
            <person name="Zucker H."/>
            <person name="Briscoe A.D."/>
            <person name="Burmester T."/>
            <person name="Clem R.J."/>
            <person name="Feyereisen R."/>
            <person name="Grimmelikhuijzen C.J.P."/>
            <person name="Hamodrakas S.J."/>
            <person name="Hansson B.S."/>
            <person name="Huguet E."/>
            <person name="Jermiin L.S."/>
            <person name="Lan Q."/>
            <person name="Lehman H.K."/>
            <person name="Lorenzen M."/>
            <person name="Merzendorfer H."/>
            <person name="Michalopoulos I."/>
            <person name="Morton D.B."/>
            <person name="Muthukrishnan S."/>
            <person name="Oakeshott J.G."/>
            <person name="Palmer W."/>
            <person name="Park Y."/>
            <person name="Passarelli A.L."/>
            <person name="Rozas J."/>
            <person name="Schwartz L.M."/>
            <person name="Smith W."/>
            <person name="Southgate A."/>
            <person name="Vilcinskas A."/>
            <person name="Vogt R."/>
            <person name="Wang P."/>
            <person name="Werren J."/>
            <person name="Yu X.Q."/>
            <person name="Zhou J.J."/>
            <person name="Brown S.J."/>
            <person name="Scherer S.E."/>
            <person name="Richards S."/>
            <person name="Blissard G.W."/>
        </authorList>
    </citation>
    <scope>NUCLEOTIDE SEQUENCE</scope>
</reference>
<evidence type="ECO:0000313" key="1">
    <source>
        <dbReference type="EMBL" id="KAG6457049.1"/>
    </source>
</evidence>
<reference evidence="1" key="2">
    <citation type="submission" date="2020-12" db="EMBL/GenBank/DDBJ databases">
        <authorList>
            <person name="Kanost M."/>
        </authorList>
    </citation>
    <scope>NUCLEOTIDE SEQUENCE</scope>
</reference>
<evidence type="ECO:0000313" key="2">
    <source>
        <dbReference type="Proteomes" id="UP000791440"/>
    </source>
</evidence>